<dbReference type="OrthoDB" id="4381430at2759"/>
<dbReference type="GeneID" id="4985758"/>
<evidence type="ECO:0000313" key="3">
    <source>
        <dbReference type="RefSeq" id="XP_001395484.1"/>
    </source>
</evidence>
<dbReference type="VEuPathDB" id="FungiDB:M747DRAFT_355088"/>
<protein>
    <submittedName>
        <fullName evidence="1 3">Uncharacterized protein</fullName>
    </submittedName>
</protein>
<dbReference type="Proteomes" id="UP000197666">
    <property type="component" value="Unassembled WGS sequence"/>
</dbReference>
<evidence type="ECO:0000313" key="1">
    <source>
        <dbReference type="EMBL" id="TPR06007.1"/>
    </source>
</evidence>
<gene>
    <name evidence="3" type="ORF">An12g04100</name>
    <name evidence="1" type="ORF">CAN33_0019260</name>
</gene>
<reference evidence="3" key="3">
    <citation type="submission" date="2025-02" db="EMBL/GenBank/DDBJ databases">
        <authorList>
            <consortium name="NCBI Genome Project"/>
        </authorList>
    </citation>
    <scope>NUCLEOTIDE SEQUENCE</scope>
</reference>
<reference evidence="2" key="1">
    <citation type="submission" date="2018-10" db="EMBL/GenBank/DDBJ databases">
        <title>FDA dAtabase for Regulatory Grade micrObial Sequences (FDA-ARGOS): Supporting development and validation of Infectious Disease Dx tests.</title>
        <authorList>
            <person name="Kerrigan L."/>
            <person name="Tallon L."/>
            <person name="Sadzewicz L."/>
            <person name="Sengamalay N."/>
            <person name="Ott S."/>
            <person name="Godinez A."/>
            <person name="Nagaraj S."/>
            <person name="Vavikolanu K."/>
            <person name="Nadendla S."/>
            <person name="George J."/>
            <person name="Sichtig H."/>
        </authorList>
    </citation>
    <scope>NUCLEOTIDE SEQUENCE [LARGE SCALE GENOMIC DNA]</scope>
    <source>
        <strain evidence="2">FDAARGOS_311</strain>
    </source>
</reference>
<reference evidence="3" key="4">
    <citation type="submission" date="2025-04" db="UniProtKB">
        <authorList>
            <consortium name="RefSeq"/>
        </authorList>
    </citation>
    <scope>IDENTIFICATION</scope>
</reference>
<accession>A0A254U7X3</accession>
<dbReference type="RefSeq" id="XP_001395484.1">
    <property type="nucleotide sequence ID" value="XM_001395447.1"/>
</dbReference>
<name>A0A254U7X3_ASPNG</name>
<dbReference type="VEuPathDB" id="FungiDB:ATCC64974_38010"/>
<evidence type="ECO:0000313" key="2">
    <source>
        <dbReference type="Proteomes" id="UP000197666"/>
    </source>
</evidence>
<dbReference type="KEGG" id="ang:An12g04100"/>
<dbReference type="AlphaFoldDB" id="A0A254U7X3"/>
<reference evidence="1" key="2">
    <citation type="submission" date="2019-02" db="EMBL/GenBank/DDBJ databases">
        <title>FDA dAtabase for Regulatory Grade micrObial Sequences (FDA-ARGOS): Supporting development and validation of Infectious Disease Dx tests.</title>
        <authorList>
            <person name="Kerrigan L."/>
            <person name="Tallon L.J."/>
            <person name="Sadzewicz L."/>
            <person name="Sengamalay N."/>
            <person name="Ott S."/>
            <person name="Godinez A."/>
            <person name="Nagaraj S."/>
            <person name="Vavikolanu K."/>
            <person name="Vyas G."/>
            <person name="Nadendla S."/>
            <person name="Aluvathingal J."/>
            <person name="Sichtig H."/>
        </authorList>
    </citation>
    <scope>NUCLEOTIDE SEQUENCE</scope>
    <source>
        <strain evidence="1">FDAARGOS_311</strain>
    </source>
</reference>
<proteinExistence type="predicted"/>
<organism evidence="1 2">
    <name type="scientific">Aspergillus niger</name>
    <dbReference type="NCBI Taxonomy" id="5061"/>
    <lineage>
        <taxon>Eukaryota</taxon>
        <taxon>Fungi</taxon>
        <taxon>Dikarya</taxon>
        <taxon>Ascomycota</taxon>
        <taxon>Pezizomycotina</taxon>
        <taxon>Eurotiomycetes</taxon>
        <taxon>Eurotiomycetidae</taxon>
        <taxon>Eurotiales</taxon>
        <taxon>Aspergillaceae</taxon>
        <taxon>Aspergillus</taxon>
        <taxon>Aspergillus subgen. Circumdati</taxon>
    </lineage>
</organism>
<dbReference type="VEuPathDB" id="FungiDB:An12g04100"/>
<dbReference type="VEuPathDB" id="FungiDB:ASPNIDRAFT2_1172489"/>
<dbReference type="EMBL" id="NKJJ02000010">
    <property type="protein sequence ID" value="TPR06007.1"/>
    <property type="molecule type" value="Genomic_DNA"/>
</dbReference>
<sequence>MERTQTRRINEEVIRKFSTSEDEILADKINIDLSMDSAYEWSIQVRKKLKKWHVQDLVNIKLPHPPKDDSTTWQNWKYLSGCVKIYILHNIPKGYIFDPRFTQQSTEYADILYETCLRIAVTPIAENLAIRYRGLMDFSQSSPHVLYKDDIELLARIVSSCNELDSTFISPLQATCILLSRLAKRNSEGKNYAEIVFARITPKDASNMTWDDFNELWKELLYWKIP</sequence>